<evidence type="ECO:0000259" key="5">
    <source>
        <dbReference type="Pfam" id="PF00533"/>
    </source>
</evidence>
<evidence type="ECO:0000256" key="2">
    <source>
        <dbReference type="ARBA" id="ARBA00022763"/>
    </source>
</evidence>
<evidence type="ECO:0000313" key="7">
    <source>
        <dbReference type="EMBL" id="EMG47984.1"/>
    </source>
</evidence>
<keyword evidence="8" id="KW-1185">Reference proteome</keyword>
<comment type="caution">
    <text evidence="7">The sequence shown here is derived from an EMBL/GenBank/DDBJ whole genome shotgun (WGS) entry which is preliminary data.</text>
</comment>
<dbReference type="InterPro" id="IPR047252">
    <property type="entry name" value="TP53BP1-like"/>
</dbReference>
<keyword evidence="2" id="KW-0227">DNA damage</keyword>
<dbReference type="GO" id="GO:0045944">
    <property type="term" value="P:positive regulation of transcription by RNA polymerase II"/>
    <property type="evidence" value="ECO:0007669"/>
    <property type="project" value="TreeGrafter"/>
</dbReference>
<evidence type="ECO:0000256" key="1">
    <source>
        <dbReference type="ARBA" id="ARBA00004123"/>
    </source>
</evidence>
<dbReference type="STRING" id="1245528.M3JZZ1"/>
<feature type="compositionally biased region" description="Polar residues" evidence="4">
    <location>
        <begin position="147"/>
        <end position="184"/>
    </location>
</feature>
<feature type="compositionally biased region" description="Basic and acidic residues" evidence="4">
    <location>
        <begin position="327"/>
        <end position="338"/>
    </location>
</feature>
<dbReference type="InterPro" id="IPR013914">
    <property type="entry name" value="Rad9_Rad53-bd_dom_fun"/>
</dbReference>
<evidence type="ECO:0000256" key="3">
    <source>
        <dbReference type="ARBA" id="ARBA00023242"/>
    </source>
</evidence>
<dbReference type="Gene3D" id="3.40.50.10190">
    <property type="entry name" value="BRCT domain"/>
    <property type="match status" value="1"/>
</dbReference>
<reference evidence="7 8" key="1">
    <citation type="submission" date="2013-02" db="EMBL/GenBank/DDBJ databases">
        <title>Genome sequence of Candida maltosa Xu316, a potential industrial strain for xylitol and ethanol production.</title>
        <authorList>
            <person name="Yu J."/>
            <person name="Wang Q."/>
            <person name="Geng X."/>
            <person name="Bao W."/>
            <person name="He P."/>
            <person name="Cai J."/>
        </authorList>
    </citation>
    <scope>NUCLEOTIDE SEQUENCE [LARGE SCALE GENOMIC DNA]</scope>
    <source>
        <strain evidence="8">Xu316</strain>
    </source>
</reference>
<dbReference type="PANTHER" id="PTHR15321">
    <property type="entry name" value="TUMOR SUPPRESSOR P53-BINDING PROTEIN 1"/>
    <property type="match status" value="1"/>
</dbReference>
<dbReference type="OMA" id="WPILSDV"/>
<comment type="subcellular location">
    <subcellularLocation>
        <location evidence="1">Nucleus</location>
    </subcellularLocation>
</comment>
<gene>
    <name evidence="7" type="ORF">G210_1520</name>
</gene>
<dbReference type="InterPro" id="IPR001357">
    <property type="entry name" value="BRCT_dom"/>
</dbReference>
<evidence type="ECO:0000256" key="4">
    <source>
        <dbReference type="SAM" id="MobiDB-lite"/>
    </source>
</evidence>
<dbReference type="CDD" id="cd17724">
    <property type="entry name" value="BRCT_p53bp1_rpt2"/>
    <property type="match status" value="1"/>
</dbReference>
<feature type="domain" description="BRCT" evidence="5">
    <location>
        <begin position="636"/>
        <end position="732"/>
    </location>
</feature>
<dbReference type="OrthoDB" id="129353at2759"/>
<evidence type="ECO:0000313" key="8">
    <source>
        <dbReference type="Proteomes" id="UP000011777"/>
    </source>
</evidence>
<dbReference type="PANTHER" id="PTHR15321:SF3">
    <property type="entry name" value="TP53-BINDING PROTEIN 1"/>
    <property type="match status" value="1"/>
</dbReference>
<dbReference type="Pfam" id="PF08605">
    <property type="entry name" value="Rad9_Rad53_bind"/>
    <property type="match status" value="1"/>
</dbReference>
<proteinExistence type="predicted"/>
<feature type="compositionally biased region" description="Polar residues" evidence="4">
    <location>
        <begin position="316"/>
        <end position="326"/>
    </location>
</feature>
<name>M3JZZ1_CANMX</name>
<dbReference type="Pfam" id="PF00533">
    <property type="entry name" value="BRCT"/>
    <property type="match status" value="1"/>
</dbReference>
<keyword evidence="3" id="KW-0539">Nucleus</keyword>
<feature type="compositionally biased region" description="Basic and acidic residues" evidence="4">
    <location>
        <begin position="107"/>
        <end position="125"/>
    </location>
</feature>
<dbReference type="GO" id="GO:0000077">
    <property type="term" value="P:DNA damage checkpoint signaling"/>
    <property type="evidence" value="ECO:0007669"/>
    <property type="project" value="TreeGrafter"/>
</dbReference>
<feature type="domain" description="Rad9-like Rad53-binding" evidence="6">
    <location>
        <begin position="470"/>
        <end position="593"/>
    </location>
</feature>
<dbReference type="GO" id="GO:0042393">
    <property type="term" value="F:histone binding"/>
    <property type="evidence" value="ECO:0007669"/>
    <property type="project" value="TreeGrafter"/>
</dbReference>
<dbReference type="GO" id="GO:0005634">
    <property type="term" value="C:nucleus"/>
    <property type="evidence" value="ECO:0007669"/>
    <property type="project" value="UniProtKB-SubCell"/>
</dbReference>
<feature type="compositionally biased region" description="Acidic residues" evidence="4">
    <location>
        <begin position="135"/>
        <end position="146"/>
    </location>
</feature>
<dbReference type="Proteomes" id="UP000011777">
    <property type="component" value="Unassembled WGS sequence"/>
</dbReference>
<organism evidence="7 8">
    <name type="scientific">Candida maltosa (strain Xu316)</name>
    <name type="common">Yeast</name>
    <dbReference type="NCBI Taxonomy" id="1245528"/>
    <lineage>
        <taxon>Eukaryota</taxon>
        <taxon>Fungi</taxon>
        <taxon>Dikarya</taxon>
        <taxon>Ascomycota</taxon>
        <taxon>Saccharomycotina</taxon>
        <taxon>Pichiomycetes</taxon>
        <taxon>Debaryomycetaceae</taxon>
        <taxon>Candida/Lodderomyces clade</taxon>
        <taxon>Candida</taxon>
    </lineage>
</organism>
<feature type="region of interest" description="Disordered" evidence="4">
    <location>
        <begin position="369"/>
        <end position="394"/>
    </location>
</feature>
<feature type="compositionally biased region" description="Polar residues" evidence="4">
    <location>
        <begin position="214"/>
        <end position="231"/>
    </location>
</feature>
<accession>M3JZZ1</accession>
<protein>
    <submittedName>
        <fullName evidence="7">Uncharacterized protein</fullName>
    </submittedName>
</protein>
<feature type="non-terminal residue" evidence="7">
    <location>
        <position position="1"/>
    </location>
</feature>
<dbReference type="InterPro" id="IPR047250">
    <property type="entry name" value="BRCT_p53bp1-like_rpt2"/>
</dbReference>
<evidence type="ECO:0000259" key="6">
    <source>
        <dbReference type="Pfam" id="PF08605"/>
    </source>
</evidence>
<dbReference type="EMBL" id="AOGT01001319">
    <property type="protein sequence ID" value="EMG47984.1"/>
    <property type="molecule type" value="Genomic_DNA"/>
</dbReference>
<dbReference type="InterPro" id="IPR047249">
    <property type="entry name" value="BRCT_p53bp1-like_rpt1"/>
</dbReference>
<dbReference type="AlphaFoldDB" id="M3JZZ1"/>
<dbReference type="HOGENOM" id="CLU_010407_0_0_1"/>
<dbReference type="CDD" id="cd17745">
    <property type="entry name" value="BRCT_p53bp1_rpt1"/>
    <property type="match status" value="1"/>
</dbReference>
<dbReference type="SUPFAM" id="SSF52113">
    <property type="entry name" value="BRCT domain"/>
    <property type="match status" value="2"/>
</dbReference>
<feature type="region of interest" description="Disordered" evidence="4">
    <location>
        <begin position="315"/>
        <end position="351"/>
    </location>
</feature>
<sequence length="896" mass="101765">MEAETQVDPPSLNNDSQRYNYDLRSISPIKDDTQLHTSTVIIQDGSQENQIANDSLSTLEDDKEQEYIPNDSLIADSNKSEKLSPFSRQFREMNKKSHEKFLKSYSDDSKGFLSEHNDDSSENVKIRPRMRVRIEDDEDDEDDESTQPDSVESKQSNSDDSLIHWGSNSQSEPQKRTSILQDTQRIPKYEPDTQKIPTRLAETQVISKDDQKSRTQVLNTQEFSDLSISESPTKDDIEIQTDEEDVEPKDTTLEDSLFNNTLKRKISHSPRKLKKSKNTDNFFTSNEIISTPTDGPALRQQSIPLVLASPTEPISLASSPLKNKTITPEDDKSIRTDKIEEDTSGIDTAPLLSSPNKVIKLSFEAEHEPSEVEDFDMSESLGKTSNSKATDEIDEEDDFKVTRKAVVTIDDDDDDDDDLDDIFKTKQSEEPIIPKPRINNVIDSQSGSNPDNDSIVEITTQPEILRHEESDILTEDDIANHDSVWAIYNLKMYTGVVVAKYMDNSNVEFTEGTYNIKNTDLNLLDIRIGDTVYVKTSRFKYIVTGLSAMGAPGTITCMRGYNMVHLQRKAQKYLNSTEIVVPLSEVYMEMSDWANHQQNFKLIIEKRDGFTGKSFSATPIKLSRLSSALEPSSLQSSVFSGMLFCITSIDGDRKTHLKSVIETNGGVLWDQEMHELFQYQQTNDGLCLTTNELEDFEFVALISNNYCRSAKYIQTLALGWPILSDVFIEDMIETNQRVDSCWVNYLLPSGFSKKLHTIKSANVFGFKSNYEKGVSLIQQLNINSSLLQKYNVLVLQNKSINHNSIDTSKFIFHSFGAKSLAYYTKTEDIIDAIHTLDNAIIYDESDEMNQILSKWNTKKRRGKSKQVSIKLIDWEWLVQSVIDGFLQDTITYSIHV</sequence>
<feature type="region of interest" description="Disordered" evidence="4">
    <location>
        <begin position="107"/>
        <end position="252"/>
    </location>
</feature>
<dbReference type="eggNOG" id="KOG3548">
    <property type="taxonomic scope" value="Eukaryota"/>
</dbReference>
<dbReference type="InterPro" id="IPR036420">
    <property type="entry name" value="BRCT_dom_sf"/>
</dbReference>
<feature type="compositionally biased region" description="Acidic residues" evidence="4">
    <location>
        <begin position="238"/>
        <end position="247"/>
    </location>
</feature>